<dbReference type="CDD" id="cd07302">
    <property type="entry name" value="CHD"/>
    <property type="match status" value="1"/>
</dbReference>
<dbReference type="InterPro" id="IPR050697">
    <property type="entry name" value="Adenylyl/Guanylyl_Cyclase_3/4"/>
</dbReference>
<feature type="domain" description="Guanylate cyclase" evidence="2">
    <location>
        <begin position="506"/>
        <end position="639"/>
    </location>
</feature>
<reference evidence="4" key="1">
    <citation type="journal article" date="2019" name="Int. J. Syst. Evol. Microbiol.">
        <title>The Global Catalogue of Microorganisms (GCM) 10K type strain sequencing project: providing services to taxonomists for standard genome sequencing and annotation.</title>
        <authorList>
            <consortium name="The Broad Institute Genomics Platform"/>
            <consortium name="The Broad Institute Genome Sequencing Center for Infectious Disease"/>
            <person name="Wu L."/>
            <person name="Ma J."/>
        </authorList>
    </citation>
    <scope>NUCLEOTIDE SEQUENCE [LARGE SCALE GENOMIC DNA]</scope>
    <source>
        <strain evidence="4">KCTC 52168</strain>
    </source>
</reference>
<feature type="transmembrane region" description="Helical" evidence="1">
    <location>
        <begin position="384"/>
        <end position="403"/>
    </location>
</feature>
<organism evidence="3 4">
    <name type="scientific">Piscinibacterium candidicorallinum</name>
    <dbReference type="NCBI Taxonomy" id="1793872"/>
    <lineage>
        <taxon>Bacteria</taxon>
        <taxon>Pseudomonadati</taxon>
        <taxon>Pseudomonadota</taxon>
        <taxon>Betaproteobacteria</taxon>
        <taxon>Burkholderiales</taxon>
        <taxon>Piscinibacterium</taxon>
    </lineage>
</organism>
<keyword evidence="4" id="KW-1185">Reference proteome</keyword>
<dbReference type="InterPro" id="IPR007890">
    <property type="entry name" value="CHASE2"/>
</dbReference>
<keyword evidence="1" id="KW-0812">Transmembrane</keyword>
<dbReference type="PROSITE" id="PS50125">
    <property type="entry name" value="GUANYLATE_CYCLASE_2"/>
    <property type="match status" value="1"/>
</dbReference>
<sequence>MGSAAHQPSHIGLWLRLGLALTLTAVFIVHAAEWQGRFSWLEALDHQVHDWRLSAFAESAHDERIVIVDIDEKSLAAIGRWPWPRETVASLAQRLIDEQEAAVVGFDVVFSDRELGADPERLRTLVARSGDAGARSAVDQIAPLLDTDALLAQALAGRPVVLGYYFSQGEPPRQDGQLPAASLSLTELRAPQVALPRFNGFVGNLPVIAKSAASAGHFNMIADQDGVLRRVPMIVEHQGQLYESLSIAIVRQALGQPALVPGLSPERWVPSAYSGLESLELVAGGRKVVSIPVDRHGRTLIPFRTVPADSNRSRGYRWISAADVLKGTIPPASLKGRVVLVGTSAPGQGDLRLTPLSASMPGVEVHANLISGMLDGKLPAAPPYLLGAEVLLLLLTFAVLGLVVPFVSPWVATSMTIATIAGHVGINLFVYRGAGIAMPLAAVLCLSVALFLLHSTWGYFVETRGRRRLNELFRAYVPPQLVQVMNDDPDKYSVKGLLAGKSAEITVLCAEIQDFNALIERLPPTELAALMNQYLTAVSAEILAHGGTLDKYIGDQVHAFWGAPVADPQDAARAVAAAQAMRKAVLERVNLSFAQRGWPELKLGIGINTGNMVVGDLGSVQRRAYTVIGKAANAGQRFSGLARLYGVSIVVGEVTRRACPDLVWRELDRIRTRADSTPTSLYEPLGAVSDVPEAEQSVIPLWQQFLRLYRTAQFDAAEIQLNQIRQRGESALQSLYVNRLAALRQTPPDVGWDGVAMVRDR</sequence>
<keyword evidence="1" id="KW-1133">Transmembrane helix</keyword>
<dbReference type="RefSeq" id="WP_377300492.1">
    <property type="nucleotide sequence ID" value="NZ_CP180191.1"/>
</dbReference>
<comment type="caution">
    <text evidence="3">The sequence shown here is derived from an EMBL/GenBank/DDBJ whole genome shotgun (WGS) entry which is preliminary data.</text>
</comment>
<dbReference type="InterPro" id="IPR029787">
    <property type="entry name" value="Nucleotide_cyclase"/>
</dbReference>
<dbReference type="EMBL" id="JBHRTI010000003">
    <property type="protein sequence ID" value="MFC3146208.1"/>
    <property type="molecule type" value="Genomic_DNA"/>
</dbReference>
<dbReference type="Pfam" id="PF00211">
    <property type="entry name" value="Guanylate_cyc"/>
    <property type="match status" value="1"/>
</dbReference>
<dbReference type="Proteomes" id="UP001595556">
    <property type="component" value="Unassembled WGS sequence"/>
</dbReference>
<name>A0ABV7GX07_9BURK</name>
<dbReference type="PANTHER" id="PTHR43081">
    <property type="entry name" value="ADENYLATE CYCLASE, TERMINAL-DIFFERENTIATION SPECIFIC-RELATED"/>
    <property type="match status" value="1"/>
</dbReference>
<keyword evidence="1" id="KW-0472">Membrane</keyword>
<evidence type="ECO:0000313" key="4">
    <source>
        <dbReference type="Proteomes" id="UP001595556"/>
    </source>
</evidence>
<protein>
    <submittedName>
        <fullName evidence="3">CHASE2 domain-containing protein</fullName>
    </submittedName>
</protein>
<dbReference type="Gene3D" id="3.30.70.1230">
    <property type="entry name" value="Nucleotide cyclase"/>
    <property type="match status" value="1"/>
</dbReference>
<dbReference type="SUPFAM" id="SSF55073">
    <property type="entry name" value="Nucleotide cyclase"/>
    <property type="match status" value="1"/>
</dbReference>
<evidence type="ECO:0000259" key="2">
    <source>
        <dbReference type="PROSITE" id="PS50125"/>
    </source>
</evidence>
<proteinExistence type="predicted"/>
<feature type="transmembrane region" description="Helical" evidence="1">
    <location>
        <begin position="436"/>
        <end position="460"/>
    </location>
</feature>
<accession>A0ABV7GX07</accession>
<dbReference type="InterPro" id="IPR001054">
    <property type="entry name" value="A/G_cyclase"/>
</dbReference>
<evidence type="ECO:0000256" key="1">
    <source>
        <dbReference type="SAM" id="Phobius"/>
    </source>
</evidence>
<dbReference type="Pfam" id="PF05226">
    <property type="entry name" value="CHASE2"/>
    <property type="match status" value="1"/>
</dbReference>
<evidence type="ECO:0000313" key="3">
    <source>
        <dbReference type="EMBL" id="MFC3146208.1"/>
    </source>
</evidence>
<dbReference type="SMART" id="SM01080">
    <property type="entry name" value="CHASE2"/>
    <property type="match status" value="1"/>
</dbReference>
<dbReference type="PANTHER" id="PTHR43081:SF1">
    <property type="entry name" value="ADENYLATE CYCLASE, TERMINAL-DIFFERENTIATION SPECIFIC"/>
    <property type="match status" value="1"/>
</dbReference>
<dbReference type="SMART" id="SM00044">
    <property type="entry name" value="CYCc"/>
    <property type="match status" value="1"/>
</dbReference>
<gene>
    <name evidence="3" type="ORF">ACFOEN_00980</name>
</gene>